<dbReference type="AlphaFoldDB" id="A0A7G9SQM3"/>
<protein>
    <submittedName>
        <fullName evidence="2">Uncharacterized protein</fullName>
    </submittedName>
</protein>
<evidence type="ECO:0000313" key="3">
    <source>
        <dbReference type="Proteomes" id="UP000515804"/>
    </source>
</evidence>
<evidence type="ECO:0000256" key="1">
    <source>
        <dbReference type="SAM" id="MobiDB-lite"/>
    </source>
</evidence>
<feature type="region of interest" description="Disordered" evidence="1">
    <location>
        <begin position="1"/>
        <end position="60"/>
    </location>
</feature>
<sequence length="60" mass="6395">MSTRKENEPSSVPTAHPESECNTGYAEPKPKDKAQAQIPGAKPEPDAEEGGLEHDPDPTP</sequence>
<accession>A0A7G9SQM3</accession>
<dbReference type="RefSeq" id="WP_187552665.1">
    <property type="nucleotide sequence ID" value="NZ_BMZL01000001.1"/>
</dbReference>
<dbReference type="Proteomes" id="UP000515804">
    <property type="component" value="Chromosome"/>
</dbReference>
<evidence type="ECO:0000313" key="2">
    <source>
        <dbReference type="EMBL" id="QNN70148.1"/>
    </source>
</evidence>
<reference evidence="2 3" key="1">
    <citation type="submission" date="2020-08" db="EMBL/GenBank/DDBJ databases">
        <title>Genome sequence of Thermomonas carbonis KCTC 42013T.</title>
        <authorList>
            <person name="Hyun D.-W."/>
            <person name="Bae J.-W."/>
        </authorList>
    </citation>
    <scope>NUCLEOTIDE SEQUENCE [LARGE SCALE GENOMIC DNA]</scope>
    <source>
        <strain evidence="2 3">KCTC 42013</strain>
    </source>
</reference>
<dbReference type="KEGG" id="tcn:H9L16_00360"/>
<gene>
    <name evidence="2" type="ORF">H9L16_00360</name>
</gene>
<feature type="compositionally biased region" description="Basic and acidic residues" evidence="1">
    <location>
        <begin position="51"/>
        <end position="60"/>
    </location>
</feature>
<keyword evidence="3" id="KW-1185">Reference proteome</keyword>
<organism evidence="2 3">
    <name type="scientific">Thermomonas carbonis</name>
    <dbReference type="NCBI Taxonomy" id="1463158"/>
    <lineage>
        <taxon>Bacteria</taxon>
        <taxon>Pseudomonadati</taxon>
        <taxon>Pseudomonadota</taxon>
        <taxon>Gammaproteobacteria</taxon>
        <taxon>Lysobacterales</taxon>
        <taxon>Lysobacteraceae</taxon>
        <taxon>Thermomonas</taxon>
    </lineage>
</organism>
<proteinExistence type="predicted"/>
<dbReference type="EMBL" id="CP060719">
    <property type="protein sequence ID" value="QNN70148.1"/>
    <property type="molecule type" value="Genomic_DNA"/>
</dbReference>
<name>A0A7G9SQM3_9GAMM</name>